<sequence>MENQVNSVNVETAVQLIKTNKDLQLLDIRGPYEVKATGFIEGSMLLDPSDRQIIETIENLDRDKEYLLYCASGGRSFAVSQYMLKKGFKHLNNLMNAGYMELSIALENSK</sequence>
<evidence type="ECO:0000259" key="1">
    <source>
        <dbReference type="PROSITE" id="PS50206"/>
    </source>
</evidence>
<name>A0A3B6VPE4_BRAPL</name>
<dbReference type="KEGG" id="bpip:BPP43_05510"/>
<dbReference type="GeneID" id="56440490"/>
<dbReference type="EMBL" id="CP002873">
    <property type="protein sequence ID" value="AGA66352.1"/>
    <property type="molecule type" value="Genomic_DNA"/>
</dbReference>
<dbReference type="Gene3D" id="3.40.250.10">
    <property type="entry name" value="Rhodanese-like domain"/>
    <property type="match status" value="1"/>
</dbReference>
<dbReference type="SUPFAM" id="SSF52821">
    <property type="entry name" value="Rhodanese/Cell cycle control phosphatase"/>
    <property type="match status" value="1"/>
</dbReference>
<dbReference type="CDD" id="cd00158">
    <property type="entry name" value="RHOD"/>
    <property type="match status" value="1"/>
</dbReference>
<dbReference type="PROSITE" id="PS50206">
    <property type="entry name" value="RHODANESE_3"/>
    <property type="match status" value="1"/>
</dbReference>
<proteinExistence type="predicted"/>
<protein>
    <submittedName>
        <fullName evidence="2">Rhodanese-like domain-containing protein</fullName>
    </submittedName>
</protein>
<organism evidence="2 3">
    <name type="scientific">Brachyspira pilosicoli P43/6/78</name>
    <dbReference type="NCBI Taxonomy" id="1042417"/>
    <lineage>
        <taxon>Bacteria</taxon>
        <taxon>Pseudomonadati</taxon>
        <taxon>Spirochaetota</taxon>
        <taxon>Spirochaetia</taxon>
        <taxon>Brachyspirales</taxon>
        <taxon>Brachyspiraceae</taxon>
        <taxon>Brachyspira</taxon>
    </lineage>
</organism>
<dbReference type="Proteomes" id="UP000010793">
    <property type="component" value="Chromosome"/>
</dbReference>
<dbReference type="Pfam" id="PF00581">
    <property type="entry name" value="Rhodanese"/>
    <property type="match status" value="1"/>
</dbReference>
<dbReference type="PANTHER" id="PTHR43031">
    <property type="entry name" value="FAD-DEPENDENT OXIDOREDUCTASE"/>
    <property type="match status" value="1"/>
</dbReference>
<dbReference type="InterPro" id="IPR050229">
    <property type="entry name" value="GlpE_sulfurtransferase"/>
</dbReference>
<dbReference type="InterPro" id="IPR036873">
    <property type="entry name" value="Rhodanese-like_dom_sf"/>
</dbReference>
<dbReference type="RefSeq" id="WP_013244861.1">
    <property type="nucleotide sequence ID" value="NC_019908.1"/>
</dbReference>
<evidence type="ECO:0000313" key="2">
    <source>
        <dbReference type="EMBL" id="AGA66352.1"/>
    </source>
</evidence>
<dbReference type="InterPro" id="IPR001763">
    <property type="entry name" value="Rhodanese-like_dom"/>
</dbReference>
<accession>A0A3B6VPE4</accession>
<keyword evidence="3" id="KW-1185">Reference proteome</keyword>
<reference evidence="2 3" key="1">
    <citation type="journal article" date="2013" name="Genome Announc.">
        <title>Complete Genome Sequence of the Porcine Strain Brachyspira pilosicoli P43/6/78(T.).</title>
        <authorList>
            <person name="Lin C."/>
            <person name="den Bakker H.C."/>
            <person name="Suzuki H."/>
            <person name="Lefebure T."/>
            <person name="Ponnala L."/>
            <person name="Sun Q."/>
            <person name="Stanhope M.J."/>
            <person name="Wiedmann M."/>
            <person name="Duhamel G.E."/>
        </authorList>
    </citation>
    <scope>NUCLEOTIDE SEQUENCE [LARGE SCALE GENOMIC DNA]</scope>
    <source>
        <strain evidence="2 3">P43/6/78</strain>
    </source>
</reference>
<evidence type="ECO:0000313" key="3">
    <source>
        <dbReference type="Proteomes" id="UP000010793"/>
    </source>
</evidence>
<dbReference type="PANTHER" id="PTHR43031:SF1">
    <property type="entry name" value="PYRIDINE NUCLEOTIDE-DISULPHIDE OXIDOREDUCTASE"/>
    <property type="match status" value="1"/>
</dbReference>
<feature type="domain" description="Rhodanese" evidence="1">
    <location>
        <begin position="19"/>
        <end position="103"/>
    </location>
</feature>
<dbReference type="AlphaFoldDB" id="A0A3B6VPE4"/>
<gene>
    <name evidence="2" type="ORF">BPP43_05510</name>
</gene>